<accession>A0A662DKX6</accession>
<organism evidence="3 4">
    <name type="scientific">Aerophobetes bacterium</name>
    <dbReference type="NCBI Taxonomy" id="2030807"/>
    <lineage>
        <taxon>Bacteria</taxon>
        <taxon>Candidatus Aerophobota</taxon>
    </lineage>
</organism>
<dbReference type="AlphaFoldDB" id="A0A662DKX6"/>
<keyword evidence="2" id="KW-0472">Membrane</keyword>
<sequence length="619" mass="70567">MRKIPAFGLLAGMTVLAVLVVSIPGYAADLPRHKNPAQIKEENFFPIQLISIYAQVVNLQLKERWDEASSRLKKTFFSYVPEPIRYILTRFNDLLQTTGNKLKKVKKGIDSAQIFLQQGEIEEAVKTLENTWMTLLKAERDINNLNLSVDELRGKIGAGIAEKLREKIAPLNKLAKKYKDKIQNLYQQARQEKRLEHTYLKIFVLEKKVVVGDSFEISGKLETEGKQVLEGRKVDIFLENKKIFEVLTGKDGEFKTKINFPFLYKKNVFIFASFVPEGEDKGKFYPSVSNKVSLKPIFYIPEIKVNYKGPVYPVLPFKLRGKLTLKGKALVNYPVKIKLPQNTVSTITNNKGEFQTELSPPLDTGKFFSLVIFTPPKGIIAPASLTLNIPLSYKKPVMIINLPLVVVVPFPWRISGKAYLKDGILDGAKIEVVAGGEKMVDFVQEGNFKLRFNVPLSRFSGWQKIRVFLQPQDAWVLPLMKEGKVLVINPVTLLPFLGLVVLFAKVSRKKGRKEEKVERMVEKEKKVEQQKRVEKEGPVGLVKIYMEAVDFVGKYTGIQQTQGDTIREYLKLVRKPLGEKYDDFEFISSLTEKFLYAPSKVRKDKITGARERLSRLKFG</sequence>
<evidence type="ECO:0000313" key="3">
    <source>
        <dbReference type="EMBL" id="RLE14943.1"/>
    </source>
</evidence>
<evidence type="ECO:0008006" key="5">
    <source>
        <dbReference type="Google" id="ProtNLM"/>
    </source>
</evidence>
<feature type="transmembrane region" description="Helical" evidence="2">
    <location>
        <begin position="486"/>
        <end position="504"/>
    </location>
</feature>
<keyword evidence="2" id="KW-0812">Transmembrane</keyword>
<feature type="coiled-coil region" evidence="1">
    <location>
        <begin position="135"/>
        <end position="195"/>
    </location>
</feature>
<dbReference type="EMBL" id="QMQB01000016">
    <property type="protein sequence ID" value="RLE14943.1"/>
    <property type="molecule type" value="Genomic_DNA"/>
</dbReference>
<evidence type="ECO:0000256" key="1">
    <source>
        <dbReference type="SAM" id="Coils"/>
    </source>
</evidence>
<evidence type="ECO:0000256" key="2">
    <source>
        <dbReference type="SAM" id="Phobius"/>
    </source>
</evidence>
<protein>
    <recommendedName>
        <fullName evidence="5">DUF4129 domain-containing protein</fullName>
    </recommendedName>
</protein>
<dbReference type="Proteomes" id="UP000267654">
    <property type="component" value="Unassembled WGS sequence"/>
</dbReference>
<evidence type="ECO:0000313" key="4">
    <source>
        <dbReference type="Proteomes" id="UP000267654"/>
    </source>
</evidence>
<keyword evidence="1" id="KW-0175">Coiled coil</keyword>
<name>A0A662DKX6_UNCAE</name>
<reference evidence="3 4" key="1">
    <citation type="submission" date="2018-06" db="EMBL/GenBank/DDBJ databases">
        <title>Extensive metabolic versatility and redundancy in microbially diverse, dynamic hydrothermal sediments.</title>
        <authorList>
            <person name="Dombrowski N."/>
            <person name="Teske A."/>
            <person name="Baker B.J."/>
        </authorList>
    </citation>
    <scope>NUCLEOTIDE SEQUENCE [LARGE SCALE GENOMIC DNA]</scope>
    <source>
        <strain evidence="3">B19_G9</strain>
    </source>
</reference>
<proteinExistence type="predicted"/>
<comment type="caution">
    <text evidence="3">The sequence shown here is derived from an EMBL/GenBank/DDBJ whole genome shotgun (WGS) entry which is preliminary data.</text>
</comment>
<gene>
    <name evidence="3" type="ORF">DRI96_00670</name>
</gene>
<keyword evidence="2" id="KW-1133">Transmembrane helix</keyword>